<dbReference type="GO" id="GO:0046961">
    <property type="term" value="F:proton-transporting ATPase activity, rotational mechanism"/>
    <property type="evidence" value="ECO:0007669"/>
    <property type="project" value="InterPro"/>
</dbReference>
<dbReference type="GO" id="GO:0033178">
    <property type="term" value="C:proton-transporting two-sector ATPase complex, catalytic domain"/>
    <property type="evidence" value="ECO:0007669"/>
    <property type="project" value="InterPro"/>
</dbReference>
<accession>A0A2R7Y5X0</accession>
<evidence type="ECO:0000256" key="6">
    <source>
        <dbReference type="ARBA" id="ARBA00023136"/>
    </source>
</evidence>
<keyword evidence="3" id="KW-1003">Cell membrane</keyword>
<dbReference type="AlphaFoldDB" id="A0A2R7Y5X0"/>
<evidence type="ECO:0000313" key="8">
    <source>
        <dbReference type="EMBL" id="PUA32779.1"/>
    </source>
</evidence>
<comment type="similarity">
    <text evidence="1">Belongs to the V-ATPase E subunit family.</text>
</comment>
<dbReference type="EMBL" id="NBVN01000003">
    <property type="protein sequence ID" value="PUA32779.1"/>
    <property type="molecule type" value="Genomic_DNA"/>
</dbReference>
<evidence type="ECO:0000256" key="7">
    <source>
        <dbReference type="ARBA" id="ARBA00023310"/>
    </source>
</evidence>
<keyword evidence="6" id="KW-0472">Membrane</keyword>
<dbReference type="Gene3D" id="1.20.5.620">
    <property type="entry name" value="F1F0 ATP synthase subunit B, membrane domain"/>
    <property type="match status" value="1"/>
</dbReference>
<dbReference type="Proteomes" id="UP000244093">
    <property type="component" value="Unassembled WGS sequence"/>
</dbReference>
<evidence type="ECO:0000256" key="1">
    <source>
        <dbReference type="ARBA" id="ARBA00005901"/>
    </source>
</evidence>
<evidence type="ECO:0000256" key="3">
    <source>
        <dbReference type="ARBA" id="ARBA00022475"/>
    </source>
</evidence>
<evidence type="ECO:0000256" key="2">
    <source>
        <dbReference type="ARBA" id="ARBA00022448"/>
    </source>
</evidence>
<dbReference type="SUPFAM" id="SSF160527">
    <property type="entry name" value="V-type ATPase subunit E-like"/>
    <property type="match status" value="1"/>
</dbReference>
<keyword evidence="5" id="KW-0406">Ion transport</keyword>
<comment type="caution">
    <text evidence="8">The sequence shown here is derived from an EMBL/GenBank/DDBJ whole genome shotgun (WGS) entry which is preliminary data.</text>
</comment>
<keyword evidence="2" id="KW-0813">Transport</keyword>
<evidence type="ECO:0000256" key="4">
    <source>
        <dbReference type="ARBA" id="ARBA00022781"/>
    </source>
</evidence>
<keyword evidence="7" id="KW-0066">ATP synthesis</keyword>
<protein>
    <submittedName>
        <fullName evidence="8">Uncharacterized protein</fullName>
    </submittedName>
</protein>
<proteinExistence type="inferred from homology"/>
<reference evidence="8 9" key="1">
    <citation type="journal article" date="2018" name="Syst. Appl. Microbiol.">
        <title>A new symbiotic nanoarchaeote (Candidatus Nanoclepta minutus) and its host (Zestosphaera tikiterensis gen. nov., sp. nov.) from a New Zealand hot spring.</title>
        <authorList>
            <person name="St John E."/>
            <person name="Liu Y."/>
            <person name="Podar M."/>
            <person name="Stott M.B."/>
            <person name="Meneghin J."/>
            <person name="Chen Z."/>
            <person name="Lagutin K."/>
            <person name="Mitchell K."/>
            <person name="Reysenbach A.L."/>
        </authorList>
    </citation>
    <scope>NUCLEOTIDE SEQUENCE [LARGE SCALE GENOMIC DNA]</scope>
    <source>
        <strain evidence="8">NZ3</strain>
    </source>
</reference>
<organism evidence="8 9">
    <name type="scientific">Zestosphaera tikiterensis</name>
    <dbReference type="NCBI Taxonomy" id="1973259"/>
    <lineage>
        <taxon>Archaea</taxon>
        <taxon>Thermoproteota</taxon>
        <taxon>Thermoprotei</taxon>
        <taxon>Desulfurococcales</taxon>
        <taxon>Desulfurococcaceae</taxon>
        <taxon>Zestosphaera</taxon>
    </lineage>
</organism>
<dbReference type="GO" id="GO:0006754">
    <property type="term" value="P:ATP biosynthetic process"/>
    <property type="evidence" value="ECO:0007669"/>
    <property type="project" value="UniProtKB-KW"/>
</dbReference>
<dbReference type="Gene3D" id="3.30.2320.30">
    <property type="entry name" value="ATP synthase, E subunit, C-terminal"/>
    <property type="match status" value="1"/>
</dbReference>
<evidence type="ECO:0000313" key="9">
    <source>
        <dbReference type="Proteomes" id="UP000244093"/>
    </source>
</evidence>
<dbReference type="Pfam" id="PF01991">
    <property type="entry name" value="vATP-synt_E"/>
    <property type="match status" value="1"/>
</dbReference>
<name>A0A2R7Y5X0_9CREN</name>
<gene>
    <name evidence="8" type="ORF">B7O98_04840</name>
</gene>
<dbReference type="InterPro" id="IPR038495">
    <property type="entry name" value="ATPase_E_C"/>
</dbReference>
<evidence type="ECO:0000256" key="5">
    <source>
        <dbReference type="ARBA" id="ARBA00023065"/>
    </source>
</evidence>
<dbReference type="InterPro" id="IPR002842">
    <property type="entry name" value="ATPase_V1_Esu"/>
</dbReference>
<sequence length="199" mass="22656">MSLEALKESVFEKARAKAEKILNDAKEQASKIVNEAKREYLRKSEIARNRELTELINEYSRRLTAKSVELNTELLKVKNQIINDLLETVKTRLNEVSEDLRKESLKNLLNEALAQGINVSEVIVKVVPKDVELLHRVLSEEVSNALVVKKVEVLPESYLGGVVVESADGMFAVNNTYSTRLEKLSTVLYRKLAEEVFKW</sequence>
<keyword evidence="4" id="KW-0375">Hydrogen ion transport</keyword>